<name>A0A1N5W9G0_9ARCH</name>
<sequence length="116" mass="13445">MNPLYDLEVIDSAVLSGEIDDAMKLIQKKIKSLQNAENISKNERIRSHLRVMQSISDFLTGKIDIDTVKSVMNSNFVYDVDDKEGFLKNFIYHLYYAADRYNVRFPEFNGKRCGDL</sequence>
<proteinExistence type="predicted"/>
<keyword evidence="3" id="KW-1185">Reference proteome</keyword>
<reference evidence="2" key="3">
    <citation type="submission" date="2016-06" db="EMBL/GenBank/DDBJ databases">
        <authorList>
            <person name="Olsen C.W."/>
            <person name="Carey S."/>
            <person name="Hinshaw L."/>
            <person name="Karasin A.I."/>
        </authorList>
    </citation>
    <scope>NUCLEOTIDE SEQUENCE [LARGE SCALE GENOMIC DNA]</scope>
    <source>
        <strain evidence="2">PM4</strain>
    </source>
</reference>
<protein>
    <submittedName>
        <fullName evidence="1">Uncharacterized protein</fullName>
    </submittedName>
</protein>
<dbReference type="Proteomes" id="UP000195607">
    <property type="component" value="Chromosome I"/>
</dbReference>
<accession>A0A1N5W9G0</accession>
<dbReference type="EMBL" id="LT671858">
    <property type="protein sequence ID" value="SIM81951.1"/>
    <property type="molecule type" value="Genomic_DNA"/>
</dbReference>
<dbReference type="GeneID" id="41588967"/>
<dbReference type="OrthoDB" id="56064at2157"/>
<gene>
    <name evidence="2" type="ORF">CPM_1696</name>
    <name evidence="1" type="ORF">CSP5_1725</name>
</gene>
<evidence type="ECO:0000313" key="2">
    <source>
        <dbReference type="EMBL" id="SJK85482.1"/>
    </source>
</evidence>
<dbReference type="AlphaFoldDB" id="A0A1N5W9G0"/>
<organism evidence="1 4">
    <name type="scientific">Cuniculiplasma divulgatum</name>
    <dbReference type="NCBI Taxonomy" id="1673428"/>
    <lineage>
        <taxon>Archaea</taxon>
        <taxon>Methanobacteriati</taxon>
        <taxon>Thermoplasmatota</taxon>
        <taxon>Thermoplasmata</taxon>
        <taxon>Thermoplasmatales</taxon>
        <taxon>Cuniculiplasmataceae</taxon>
        <taxon>Cuniculiplasma</taxon>
    </lineage>
</organism>
<dbReference type="RefSeq" id="WP_021790408.1">
    <property type="nucleotide sequence ID" value="NZ_LT671858.1"/>
</dbReference>
<evidence type="ECO:0000313" key="4">
    <source>
        <dbReference type="Proteomes" id="UP000195607"/>
    </source>
</evidence>
<reference evidence="3" key="2">
    <citation type="submission" date="2016-06" db="EMBL/GenBank/DDBJ databases">
        <authorList>
            <person name="Toshchakov V.S."/>
        </authorList>
    </citation>
    <scope>NUCLEOTIDE SEQUENCE [LARGE SCALE GENOMIC DNA]</scope>
    <source>
        <strain>PM4 (JCM 30641</strain>
        <strain evidence="3">\VKM B-2940)</strain>
    </source>
</reference>
<evidence type="ECO:0000313" key="3">
    <source>
        <dbReference type="Proteomes" id="UP000187822"/>
    </source>
</evidence>
<dbReference type="STRING" id="1673428.CPM_1696"/>
<reference evidence="1 4" key="1">
    <citation type="submission" date="2016-04" db="EMBL/GenBank/DDBJ databases">
        <authorList>
            <person name="Evans L.H."/>
            <person name="Alamgir A."/>
            <person name="Owens N."/>
            <person name="Weber N.D."/>
            <person name="Virtaneva K."/>
            <person name="Barbian K."/>
            <person name="Babar A."/>
            <person name="Rosenke K."/>
        </authorList>
    </citation>
    <scope>NUCLEOTIDE SEQUENCE [LARGE SCALE GENOMIC DNA]</scope>
    <source>
        <strain evidence="1">S5</strain>
        <strain evidence="4">S5(T) (JCM 30642 \VKM B-2941)</strain>
    </source>
</reference>
<dbReference type="KEGG" id="cdiv:CPM_1696"/>
<dbReference type="Proteomes" id="UP000187822">
    <property type="component" value="Chromosome I"/>
</dbReference>
<dbReference type="EMBL" id="LT719092">
    <property type="protein sequence ID" value="SJK85482.1"/>
    <property type="molecule type" value="Genomic_DNA"/>
</dbReference>
<evidence type="ECO:0000313" key="1">
    <source>
        <dbReference type="EMBL" id="SIM81951.1"/>
    </source>
</evidence>